<feature type="compositionally biased region" description="Basic and acidic residues" evidence="1">
    <location>
        <begin position="187"/>
        <end position="202"/>
    </location>
</feature>
<dbReference type="GeneID" id="10545502"/>
<dbReference type="AlphaFoldDB" id="E3KIW6"/>
<feature type="region of interest" description="Disordered" evidence="1">
    <location>
        <begin position="1"/>
        <end position="121"/>
    </location>
</feature>
<sequence length="202" mass="22207">MSGSVERSTQEELSEMMTTRLSLSEPRLNNPFEPSGTSDEGMSDGASRMPMEIDDTEQAEAISADRSTTTKTEAEMMEIVDPASGPMDRRGAGSPAGKKAPRRSTRAGSVPARPRSQHGHPFRLQRTVPQLLRGSWIHPRLQHSFAPRPPLNPLPTIIGIDQMQLEPASSALLRGSTALRRSTRPALRHDSHITRDRANQAR</sequence>
<dbReference type="KEGG" id="pgr:PGTG_10619"/>
<dbReference type="InParanoid" id="E3KIW6"/>
<protein>
    <submittedName>
        <fullName evidence="2">Uncharacterized protein</fullName>
    </submittedName>
</protein>
<name>E3KIW6_PUCGT</name>
<dbReference type="OrthoDB" id="10302575at2759"/>
<keyword evidence="3" id="KW-1185">Reference proteome</keyword>
<feature type="region of interest" description="Disordered" evidence="1">
    <location>
        <begin position="174"/>
        <end position="202"/>
    </location>
</feature>
<evidence type="ECO:0000313" key="2">
    <source>
        <dbReference type="EMBL" id="EFP84241.1"/>
    </source>
</evidence>
<dbReference type="Proteomes" id="UP000008783">
    <property type="component" value="Unassembled WGS sequence"/>
</dbReference>
<reference key="1">
    <citation type="submission" date="2007-01" db="EMBL/GenBank/DDBJ databases">
        <title>The Genome Sequence of Puccinia graminis f. sp. tritici Strain CRL 75-36-700-3.</title>
        <authorList>
            <consortium name="The Broad Institute Genome Sequencing Platform"/>
            <person name="Birren B."/>
            <person name="Lander E."/>
            <person name="Galagan J."/>
            <person name="Nusbaum C."/>
            <person name="Devon K."/>
            <person name="Cuomo C."/>
            <person name="Jaffe D."/>
            <person name="Butler J."/>
            <person name="Alvarez P."/>
            <person name="Gnerre S."/>
            <person name="Grabherr M."/>
            <person name="Mauceli E."/>
            <person name="Brockman W."/>
            <person name="Young S."/>
            <person name="LaButti K."/>
            <person name="Sykes S."/>
            <person name="DeCaprio D."/>
            <person name="Crawford M."/>
            <person name="Koehrsen M."/>
            <person name="Engels R."/>
            <person name="Montgomery P."/>
            <person name="Pearson M."/>
            <person name="Howarth C."/>
            <person name="Larson L."/>
            <person name="White J."/>
            <person name="Zeng Q."/>
            <person name="Kodira C."/>
            <person name="Yandava C."/>
            <person name="Alvarado L."/>
            <person name="O'Leary S."/>
            <person name="Szabo L."/>
            <person name="Dean R."/>
            <person name="Schein J."/>
        </authorList>
    </citation>
    <scope>NUCLEOTIDE SEQUENCE</scope>
    <source>
        <strain>CRL 75-36-700-3</strain>
    </source>
</reference>
<evidence type="ECO:0000313" key="3">
    <source>
        <dbReference type="Proteomes" id="UP000008783"/>
    </source>
</evidence>
<dbReference type="VEuPathDB" id="FungiDB:PGTG_10619"/>
<gene>
    <name evidence="2" type="ORF">PGTG_10619</name>
</gene>
<reference evidence="3" key="2">
    <citation type="journal article" date="2011" name="Proc. Natl. Acad. Sci. U.S.A.">
        <title>Obligate biotrophy features unraveled by the genomic analysis of rust fungi.</title>
        <authorList>
            <person name="Duplessis S."/>
            <person name="Cuomo C.A."/>
            <person name="Lin Y.-C."/>
            <person name="Aerts A."/>
            <person name="Tisserant E."/>
            <person name="Veneault-Fourrey C."/>
            <person name="Joly D.L."/>
            <person name="Hacquard S."/>
            <person name="Amselem J."/>
            <person name="Cantarel B.L."/>
            <person name="Chiu R."/>
            <person name="Coutinho P.M."/>
            <person name="Feau N."/>
            <person name="Field M."/>
            <person name="Frey P."/>
            <person name="Gelhaye E."/>
            <person name="Goldberg J."/>
            <person name="Grabherr M.G."/>
            <person name="Kodira C.D."/>
            <person name="Kohler A."/>
            <person name="Kuees U."/>
            <person name="Lindquist E.A."/>
            <person name="Lucas S.M."/>
            <person name="Mago R."/>
            <person name="Mauceli E."/>
            <person name="Morin E."/>
            <person name="Murat C."/>
            <person name="Pangilinan J.L."/>
            <person name="Park R."/>
            <person name="Pearson M."/>
            <person name="Quesneville H."/>
            <person name="Rouhier N."/>
            <person name="Sakthikumar S."/>
            <person name="Salamov A.A."/>
            <person name="Schmutz J."/>
            <person name="Selles B."/>
            <person name="Shapiro H."/>
            <person name="Tanguay P."/>
            <person name="Tuskan G.A."/>
            <person name="Henrissat B."/>
            <person name="Van de Peer Y."/>
            <person name="Rouze P."/>
            <person name="Ellis J.G."/>
            <person name="Dodds P.N."/>
            <person name="Schein J.E."/>
            <person name="Zhong S."/>
            <person name="Hamelin R.C."/>
            <person name="Grigoriev I.V."/>
            <person name="Szabo L.J."/>
            <person name="Martin F."/>
        </authorList>
    </citation>
    <scope>NUCLEOTIDE SEQUENCE [LARGE SCALE GENOMIC DNA]</scope>
    <source>
        <strain evidence="3">CRL 75-36-700-3 / race SCCL</strain>
    </source>
</reference>
<dbReference type="EMBL" id="DS178289">
    <property type="protein sequence ID" value="EFP84241.1"/>
    <property type="molecule type" value="Genomic_DNA"/>
</dbReference>
<dbReference type="HOGENOM" id="CLU_1355225_0_0_1"/>
<evidence type="ECO:0000256" key="1">
    <source>
        <dbReference type="SAM" id="MobiDB-lite"/>
    </source>
</evidence>
<accession>E3KIW6</accession>
<dbReference type="RefSeq" id="XP_003328660.1">
    <property type="nucleotide sequence ID" value="XM_003328612.2"/>
</dbReference>
<organism evidence="2 3">
    <name type="scientific">Puccinia graminis f. sp. tritici (strain CRL 75-36-700-3 / race SCCL)</name>
    <name type="common">Black stem rust fungus</name>
    <dbReference type="NCBI Taxonomy" id="418459"/>
    <lineage>
        <taxon>Eukaryota</taxon>
        <taxon>Fungi</taxon>
        <taxon>Dikarya</taxon>
        <taxon>Basidiomycota</taxon>
        <taxon>Pucciniomycotina</taxon>
        <taxon>Pucciniomycetes</taxon>
        <taxon>Pucciniales</taxon>
        <taxon>Pucciniaceae</taxon>
        <taxon>Puccinia</taxon>
    </lineage>
</organism>
<proteinExistence type="predicted"/>